<reference evidence="1 2" key="1">
    <citation type="submission" date="2020-05" db="EMBL/GenBank/DDBJ databases">
        <title>Genetic diversity of Pseudomonas cichorii.</title>
        <authorList>
            <person name="Tani S."/>
            <person name="Yagi H."/>
            <person name="Hashimoto S."/>
            <person name="Iiyama K."/>
            <person name="Furuya N."/>
        </authorList>
    </citation>
    <scope>NUCLEOTIDE SEQUENCE [LARGE SCALE GENOMIC DNA]</scope>
    <source>
        <strain evidence="1 2">LMG 2162</strain>
    </source>
</reference>
<gene>
    <name evidence="1" type="ORF">PSCICP_39790</name>
</gene>
<dbReference type="EMBL" id="BLWA01000013">
    <property type="protein sequence ID" value="GFM94007.1"/>
    <property type="molecule type" value="Genomic_DNA"/>
</dbReference>
<evidence type="ECO:0000313" key="1">
    <source>
        <dbReference type="EMBL" id="GFM94007.1"/>
    </source>
</evidence>
<organism evidence="1 2">
    <name type="scientific">Pseudomonas cichorii</name>
    <dbReference type="NCBI Taxonomy" id="36746"/>
    <lineage>
        <taxon>Bacteria</taxon>
        <taxon>Pseudomonadati</taxon>
        <taxon>Pseudomonadota</taxon>
        <taxon>Gammaproteobacteria</taxon>
        <taxon>Pseudomonadales</taxon>
        <taxon>Pseudomonadaceae</taxon>
        <taxon>Pseudomonas</taxon>
    </lineage>
</organism>
<dbReference type="Proteomes" id="UP000614982">
    <property type="component" value="Unassembled WGS sequence"/>
</dbReference>
<proteinExistence type="predicted"/>
<comment type="caution">
    <text evidence="1">The sequence shown here is derived from an EMBL/GenBank/DDBJ whole genome shotgun (WGS) entry which is preliminary data.</text>
</comment>
<sequence>MVDRVGGIQIAGFKGVDEPDTFLVPGQWCFQCIVAGRLHLRQIEIRVQINCAYSGLWRIGEIAQHPLEASGKPFDGRCVEQYR</sequence>
<keyword evidence="2" id="KW-1185">Reference proteome</keyword>
<name>A0ABQ1DSR1_PSECI</name>
<evidence type="ECO:0000313" key="2">
    <source>
        <dbReference type="Proteomes" id="UP000614982"/>
    </source>
</evidence>
<protein>
    <submittedName>
        <fullName evidence="1">Uncharacterized protein</fullName>
    </submittedName>
</protein>
<accession>A0ABQ1DSR1</accession>